<comment type="pathway">
    <text evidence="1 7">Pyrimidine metabolism; UMP biosynthesis via de novo pathway; (S)-dihydroorotate from bicarbonate: step 2/3.</text>
</comment>
<dbReference type="NCBIfam" id="TIGR00670">
    <property type="entry name" value="asp_carb_tr"/>
    <property type="match status" value="1"/>
</dbReference>
<dbReference type="PANTHER" id="PTHR45753">
    <property type="entry name" value="ORNITHINE CARBAMOYLTRANSFERASE, MITOCHONDRIAL"/>
    <property type="match status" value="1"/>
</dbReference>
<dbReference type="EMBL" id="JACHHJ010000001">
    <property type="protein sequence ID" value="MBB6449364.1"/>
    <property type="molecule type" value="Genomic_DNA"/>
</dbReference>
<dbReference type="EC" id="2.1.3.2" evidence="7"/>
<evidence type="ECO:0000313" key="11">
    <source>
        <dbReference type="Proteomes" id="UP000568839"/>
    </source>
</evidence>
<dbReference type="NCBIfam" id="NF002032">
    <property type="entry name" value="PRK00856.1"/>
    <property type="match status" value="1"/>
</dbReference>
<comment type="subunit">
    <text evidence="7">Heterododecamer (2C3:3R2) of six catalytic PyrB chains organized as two trimers (C3), and six regulatory PyrI chains organized as three dimers (R2).</text>
</comment>
<feature type="domain" description="Aspartate/ornithine carbamoyltransferase Asp/Orn-binding" evidence="8">
    <location>
        <begin position="151"/>
        <end position="295"/>
    </location>
</feature>
<evidence type="ECO:0000256" key="5">
    <source>
        <dbReference type="ARBA" id="ARBA00043884"/>
    </source>
</evidence>
<gene>
    <name evidence="7" type="primary">pyrB</name>
    <name evidence="10" type="ORF">HNR44_001313</name>
</gene>
<sequence>MDQQALHFTTVDELSEGTIHSLLKEAEKFKEGSFWEPSPQHPFIANLFYEPSTRTKMSFEVAQRRLGLQILDVDTDNSSVQKGESLYDTVRTLQAVGASAVVVRHPDNHFYENLRNISIPIINAGDGNGEHPSQCLLDLLTIVEEFKCFRNLNVAVIGDVYHSRVARSNVKVLKRLGANVMFAGPDHWLDISGLDCPQVSVDTAVAGADVVMLLRVQHERHNEIMEQKKKNDYHAQYGLTMEREKMMKPGGIIMHPGPFHRDVEIASSLIEGSYHSRIFRQMENGVYARMAILKYVFEQQRDKEFALEGALS</sequence>
<keyword evidence="4 7" id="KW-0665">Pyrimidine biosynthesis</keyword>
<evidence type="ECO:0000256" key="6">
    <source>
        <dbReference type="ARBA" id="ARBA00048859"/>
    </source>
</evidence>
<evidence type="ECO:0000256" key="4">
    <source>
        <dbReference type="ARBA" id="ARBA00022975"/>
    </source>
</evidence>
<evidence type="ECO:0000313" key="10">
    <source>
        <dbReference type="EMBL" id="MBB6449364.1"/>
    </source>
</evidence>
<feature type="binding site" evidence="7">
    <location>
        <position position="215"/>
    </location>
    <ligand>
        <name>L-aspartate</name>
        <dbReference type="ChEBI" id="CHEBI:29991"/>
    </ligand>
</feature>
<comment type="catalytic activity">
    <reaction evidence="6 7">
        <text>carbamoyl phosphate + L-aspartate = N-carbamoyl-L-aspartate + phosphate + H(+)</text>
        <dbReference type="Rhea" id="RHEA:20013"/>
        <dbReference type="ChEBI" id="CHEBI:15378"/>
        <dbReference type="ChEBI" id="CHEBI:29991"/>
        <dbReference type="ChEBI" id="CHEBI:32814"/>
        <dbReference type="ChEBI" id="CHEBI:43474"/>
        <dbReference type="ChEBI" id="CHEBI:58228"/>
        <dbReference type="EC" id="2.1.3.2"/>
    </reaction>
</comment>
<dbReference type="Proteomes" id="UP000568839">
    <property type="component" value="Unassembled WGS sequence"/>
</dbReference>
<feature type="binding site" evidence="7">
    <location>
        <position position="257"/>
    </location>
    <ligand>
        <name>carbamoyl phosphate</name>
        <dbReference type="ChEBI" id="CHEBI:58228"/>
    </ligand>
</feature>
<dbReference type="PROSITE" id="PS00097">
    <property type="entry name" value="CARBAMOYLTRANSFERASE"/>
    <property type="match status" value="1"/>
</dbReference>
<dbReference type="GO" id="GO:0044205">
    <property type="term" value="P:'de novo' UMP biosynthetic process"/>
    <property type="evidence" value="ECO:0007669"/>
    <property type="project" value="UniProtKB-UniRule"/>
</dbReference>
<dbReference type="GO" id="GO:0016597">
    <property type="term" value="F:amino acid binding"/>
    <property type="evidence" value="ECO:0007669"/>
    <property type="project" value="InterPro"/>
</dbReference>
<dbReference type="GO" id="GO:0005829">
    <property type="term" value="C:cytosol"/>
    <property type="evidence" value="ECO:0007669"/>
    <property type="project" value="TreeGrafter"/>
</dbReference>
<dbReference type="PRINTS" id="PR00100">
    <property type="entry name" value="AOTCASE"/>
</dbReference>
<comment type="similarity">
    <text evidence="2 7">Belongs to the aspartate/ornithine carbamoyltransferase superfamily. ATCase family.</text>
</comment>
<dbReference type="Gene3D" id="3.40.50.1370">
    <property type="entry name" value="Aspartate/ornithine carbamoyltransferase"/>
    <property type="match status" value="2"/>
</dbReference>
<dbReference type="Pfam" id="PF00185">
    <property type="entry name" value="OTCace"/>
    <property type="match status" value="1"/>
</dbReference>
<feature type="binding site" evidence="7">
    <location>
        <position position="164"/>
    </location>
    <ligand>
        <name>L-aspartate</name>
        <dbReference type="ChEBI" id="CHEBI:29991"/>
    </ligand>
</feature>
<evidence type="ECO:0000259" key="9">
    <source>
        <dbReference type="Pfam" id="PF02729"/>
    </source>
</evidence>
<accession>A0A841PNL3</accession>
<feature type="binding site" evidence="7">
    <location>
        <position position="54"/>
    </location>
    <ligand>
        <name>carbamoyl phosphate</name>
        <dbReference type="ChEBI" id="CHEBI:58228"/>
    </ligand>
</feature>
<keyword evidence="3 7" id="KW-0808">Transferase</keyword>
<dbReference type="GO" id="GO:0006207">
    <property type="term" value="P:'de novo' pyrimidine nucleobase biosynthetic process"/>
    <property type="evidence" value="ECO:0007669"/>
    <property type="project" value="InterPro"/>
</dbReference>
<feature type="binding site" evidence="7">
    <location>
        <position position="104"/>
    </location>
    <ligand>
        <name>carbamoyl phosphate</name>
        <dbReference type="ChEBI" id="CHEBI:58228"/>
    </ligand>
</feature>
<feature type="binding site" evidence="7">
    <location>
        <position position="131"/>
    </location>
    <ligand>
        <name>carbamoyl phosphate</name>
        <dbReference type="ChEBI" id="CHEBI:58228"/>
    </ligand>
</feature>
<name>A0A841PNL3_9BACL</name>
<dbReference type="SUPFAM" id="SSF53671">
    <property type="entry name" value="Aspartate/ornithine carbamoyltransferase"/>
    <property type="match status" value="1"/>
</dbReference>
<dbReference type="Pfam" id="PF02729">
    <property type="entry name" value="OTCace_N"/>
    <property type="match status" value="1"/>
</dbReference>
<dbReference type="PANTHER" id="PTHR45753:SF6">
    <property type="entry name" value="ASPARTATE CARBAMOYLTRANSFERASE"/>
    <property type="match status" value="1"/>
</dbReference>
<feature type="binding site" evidence="7">
    <location>
        <position position="82"/>
    </location>
    <ligand>
        <name>L-aspartate</name>
        <dbReference type="ChEBI" id="CHEBI:29991"/>
    </ligand>
</feature>
<evidence type="ECO:0000256" key="1">
    <source>
        <dbReference type="ARBA" id="ARBA00004852"/>
    </source>
</evidence>
<dbReference type="AlphaFoldDB" id="A0A841PNL3"/>
<feature type="binding site" evidence="7">
    <location>
        <position position="258"/>
    </location>
    <ligand>
        <name>carbamoyl phosphate</name>
        <dbReference type="ChEBI" id="CHEBI:58228"/>
    </ligand>
</feature>
<dbReference type="InterPro" id="IPR036901">
    <property type="entry name" value="Asp/Orn_carbamoylTrfase_sf"/>
</dbReference>
<feature type="binding site" evidence="7">
    <location>
        <position position="134"/>
    </location>
    <ligand>
        <name>carbamoyl phosphate</name>
        <dbReference type="ChEBI" id="CHEBI:58228"/>
    </ligand>
</feature>
<dbReference type="GO" id="GO:0006520">
    <property type="term" value="P:amino acid metabolic process"/>
    <property type="evidence" value="ECO:0007669"/>
    <property type="project" value="InterPro"/>
</dbReference>
<dbReference type="InterPro" id="IPR006132">
    <property type="entry name" value="Asp/Orn_carbamoyltranf_P-bd"/>
</dbReference>
<protein>
    <recommendedName>
        <fullName evidence="7">Aspartate carbamoyltransferase</fullName>
        <ecNumber evidence="7">2.1.3.2</ecNumber>
    </recommendedName>
    <alternativeName>
        <fullName evidence="7">Aspartate transcarbamylase</fullName>
        <shortName evidence="7">ATCase</shortName>
    </alternativeName>
</protein>
<feature type="binding site" evidence="7">
    <location>
        <position position="55"/>
    </location>
    <ligand>
        <name>carbamoyl phosphate</name>
        <dbReference type="ChEBI" id="CHEBI:58228"/>
    </ligand>
</feature>
<evidence type="ECO:0000259" key="8">
    <source>
        <dbReference type="Pfam" id="PF00185"/>
    </source>
</evidence>
<dbReference type="InterPro" id="IPR006131">
    <property type="entry name" value="Asp_carbamoyltransf_Asp/Orn-bd"/>
</dbReference>
<dbReference type="PRINTS" id="PR00101">
    <property type="entry name" value="ATCASE"/>
</dbReference>
<organism evidence="10 11">
    <name type="scientific">Geomicrobium halophilum</name>
    <dbReference type="NCBI Taxonomy" id="549000"/>
    <lineage>
        <taxon>Bacteria</taxon>
        <taxon>Bacillati</taxon>
        <taxon>Bacillota</taxon>
        <taxon>Bacilli</taxon>
        <taxon>Bacillales</taxon>
        <taxon>Geomicrobium</taxon>
    </lineage>
</organism>
<dbReference type="UniPathway" id="UPA00070">
    <property type="reaction ID" value="UER00116"/>
</dbReference>
<feature type="domain" description="Aspartate/ornithine carbamoyltransferase carbamoyl-P binding" evidence="9">
    <location>
        <begin position="7"/>
        <end position="144"/>
    </location>
</feature>
<evidence type="ECO:0000256" key="7">
    <source>
        <dbReference type="HAMAP-Rule" id="MF_00001"/>
    </source>
</evidence>
<dbReference type="InterPro" id="IPR006130">
    <property type="entry name" value="Asp/Orn_carbamoylTrfase"/>
</dbReference>
<evidence type="ECO:0000256" key="2">
    <source>
        <dbReference type="ARBA" id="ARBA00008896"/>
    </source>
</evidence>
<dbReference type="RefSeq" id="WP_184403256.1">
    <property type="nucleotide sequence ID" value="NZ_JACHHJ010000001.1"/>
</dbReference>
<evidence type="ECO:0000256" key="3">
    <source>
        <dbReference type="ARBA" id="ARBA00022679"/>
    </source>
</evidence>
<dbReference type="InterPro" id="IPR002082">
    <property type="entry name" value="Asp_carbamoyltransf"/>
</dbReference>
<reference evidence="10 11" key="1">
    <citation type="submission" date="2020-08" db="EMBL/GenBank/DDBJ databases">
        <title>Genomic Encyclopedia of Type Strains, Phase IV (KMG-IV): sequencing the most valuable type-strain genomes for metagenomic binning, comparative biology and taxonomic classification.</title>
        <authorList>
            <person name="Goeker M."/>
        </authorList>
    </citation>
    <scope>NUCLEOTIDE SEQUENCE [LARGE SCALE GENOMIC DNA]</scope>
    <source>
        <strain evidence="10 11">DSM 21769</strain>
    </source>
</reference>
<comment type="caution">
    <text evidence="10">The sequence shown here is derived from an EMBL/GenBank/DDBJ whole genome shotgun (WGS) entry which is preliminary data.</text>
</comment>
<dbReference type="GO" id="GO:0004070">
    <property type="term" value="F:aspartate carbamoyltransferase activity"/>
    <property type="evidence" value="ECO:0007669"/>
    <property type="project" value="UniProtKB-UniRule"/>
</dbReference>
<proteinExistence type="inferred from homology"/>
<keyword evidence="11" id="KW-1185">Reference proteome</keyword>
<comment type="function">
    <text evidence="5 7">Catalyzes the condensation of carbamoyl phosphate and aspartate to form carbamoyl aspartate and inorganic phosphate, the committed step in the de novo pyrimidine nucleotide biosynthesis pathway.</text>
</comment>
<dbReference type="HAMAP" id="MF_00001">
    <property type="entry name" value="Asp_carb_tr"/>
    <property type="match status" value="1"/>
</dbReference>